<dbReference type="InterPro" id="IPR027477">
    <property type="entry name" value="Succ_DH/fumarate_Rdtase_cat_sf"/>
</dbReference>
<dbReference type="GO" id="GO:0016491">
    <property type="term" value="F:oxidoreductase activity"/>
    <property type="evidence" value="ECO:0007669"/>
    <property type="project" value="UniProtKB-KW"/>
</dbReference>
<evidence type="ECO:0000259" key="5">
    <source>
        <dbReference type="Pfam" id="PF00890"/>
    </source>
</evidence>
<evidence type="ECO:0000313" key="7">
    <source>
        <dbReference type="Proteomes" id="UP000264589"/>
    </source>
</evidence>
<keyword evidence="3" id="KW-0274">FAD</keyword>
<dbReference type="InterPro" id="IPR036188">
    <property type="entry name" value="FAD/NAD-bd_sf"/>
</dbReference>
<dbReference type="Gene3D" id="3.50.50.60">
    <property type="entry name" value="FAD/NAD(P)-binding domain"/>
    <property type="match status" value="1"/>
</dbReference>
<dbReference type="RefSeq" id="WP_116392916.1">
    <property type="nucleotide sequence ID" value="NZ_QUQO01000001.1"/>
</dbReference>
<keyword evidence="4" id="KW-0560">Oxidoreductase</keyword>
<evidence type="ECO:0000256" key="2">
    <source>
        <dbReference type="ARBA" id="ARBA00022630"/>
    </source>
</evidence>
<dbReference type="PANTHER" id="PTHR43400:SF10">
    <property type="entry name" value="3-OXOSTEROID 1-DEHYDROGENASE"/>
    <property type="match status" value="1"/>
</dbReference>
<dbReference type="GO" id="GO:0008202">
    <property type="term" value="P:steroid metabolic process"/>
    <property type="evidence" value="ECO:0007669"/>
    <property type="project" value="UniProtKB-ARBA"/>
</dbReference>
<dbReference type="AlphaFoldDB" id="A0A371RLI6"/>
<accession>A0A371RLI6</accession>
<proteinExistence type="predicted"/>
<organism evidence="6 7">
    <name type="scientific">Parvularcula marina</name>
    <dbReference type="NCBI Taxonomy" id="2292771"/>
    <lineage>
        <taxon>Bacteria</taxon>
        <taxon>Pseudomonadati</taxon>
        <taxon>Pseudomonadota</taxon>
        <taxon>Alphaproteobacteria</taxon>
        <taxon>Parvularculales</taxon>
        <taxon>Parvularculaceae</taxon>
        <taxon>Parvularcula</taxon>
    </lineage>
</organism>
<evidence type="ECO:0000256" key="4">
    <source>
        <dbReference type="ARBA" id="ARBA00023002"/>
    </source>
</evidence>
<dbReference type="InterPro" id="IPR050315">
    <property type="entry name" value="FAD-oxidoreductase_2"/>
</dbReference>
<dbReference type="Gene3D" id="3.90.700.10">
    <property type="entry name" value="Succinate dehydrogenase/fumarate reductase flavoprotein, catalytic domain"/>
    <property type="match status" value="1"/>
</dbReference>
<keyword evidence="7" id="KW-1185">Reference proteome</keyword>
<comment type="caution">
    <text evidence="6">The sequence shown here is derived from an EMBL/GenBank/DDBJ whole genome shotgun (WGS) entry which is preliminary data.</text>
</comment>
<dbReference type="Proteomes" id="UP000264589">
    <property type="component" value="Unassembled WGS sequence"/>
</dbReference>
<evidence type="ECO:0000313" key="6">
    <source>
        <dbReference type="EMBL" id="RFB06281.1"/>
    </source>
</evidence>
<dbReference type="InParanoid" id="A0A371RLI6"/>
<dbReference type="PANTHER" id="PTHR43400">
    <property type="entry name" value="FUMARATE REDUCTASE"/>
    <property type="match status" value="1"/>
</dbReference>
<sequence length="495" mass="54231">MHKKTDLVVVGYGAAGIAAAITAARAGAKVALLEKQSADTHFSSSRMSGGLIMGANDVDGATRYLDQCADGMIQTEINRAWAERAVRVREWLESVGIKSVHMAGAWYPKFDGYDSIEVLAPLPKGTEPEDVEIELPKPGELTFKFPLPFGNGALLHDLLLEAVAKEPNIEACFEHEATKLIQDGSRVIGIECKTPDGEVTIDSRYGVVLSCGGYEKNQDMILNYLKAYPIYFYGSEANTGDGIRMAQSAGADLWHMNQMIGRGVGHFKHPDGWETTMGMSLNPPGYVILDKYGERFANEHLQAVSKPNFYYELLKYDADRLEYPRIPSYWIFDKRRLEARPLAHGGIGYYPWSKDNRTEIDLGWIKEADTVEEVARLAGVDDPEAAAQSINAYNEYCQSKEDPFGRPEDSLVPIDQPPYYCVKIYPGGATTNGGPRRDAHARILNAHREPIPGLFGAGELGGAIGLLYPSPGSNLGEAIAFGEMAAETAIRDGSQ</sequence>
<dbReference type="SUPFAM" id="SSF56425">
    <property type="entry name" value="Succinate dehydrogenase/fumarate reductase flavoprotein, catalytic domain"/>
    <property type="match status" value="1"/>
</dbReference>
<comment type="cofactor">
    <cofactor evidence="1">
        <name>FAD</name>
        <dbReference type="ChEBI" id="CHEBI:57692"/>
    </cofactor>
</comment>
<keyword evidence="2" id="KW-0285">Flavoprotein</keyword>
<dbReference type="OrthoDB" id="3178130at2"/>
<evidence type="ECO:0000256" key="3">
    <source>
        <dbReference type="ARBA" id="ARBA00022827"/>
    </source>
</evidence>
<gene>
    <name evidence="6" type="ORF">DX908_13990</name>
</gene>
<dbReference type="EMBL" id="QUQO01000001">
    <property type="protein sequence ID" value="RFB06281.1"/>
    <property type="molecule type" value="Genomic_DNA"/>
</dbReference>
<dbReference type="Pfam" id="PF00890">
    <property type="entry name" value="FAD_binding_2"/>
    <property type="match status" value="1"/>
</dbReference>
<dbReference type="InterPro" id="IPR003953">
    <property type="entry name" value="FAD-dep_OxRdtase_2_FAD-bd"/>
</dbReference>
<feature type="domain" description="FAD-dependent oxidoreductase 2 FAD-binding" evidence="5">
    <location>
        <begin position="6"/>
        <end position="475"/>
    </location>
</feature>
<protein>
    <submittedName>
        <fullName evidence="6">FAD-dependent oxidoreductase</fullName>
    </submittedName>
</protein>
<dbReference type="SUPFAM" id="SSF51905">
    <property type="entry name" value="FAD/NAD(P)-binding domain"/>
    <property type="match status" value="1"/>
</dbReference>
<name>A0A371RLI6_9PROT</name>
<evidence type="ECO:0000256" key="1">
    <source>
        <dbReference type="ARBA" id="ARBA00001974"/>
    </source>
</evidence>
<reference evidence="6 7" key="1">
    <citation type="submission" date="2018-08" db="EMBL/GenBank/DDBJ databases">
        <title>Parvularcula sp. SM1705, isolated from surface water of the South Sea China.</title>
        <authorList>
            <person name="Sun L."/>
        </authorList>
    </citation>
    <scope>NUCLEOTIDE SEQUENCE [LARGE SCALE GENOMIC DNA]</scope>
    <source>
        <strain evidence="6 7">SM1705</strain>
    </source>
</reference>